<gene>
    <name evidence="3" type="ORF">FB474_0737</name>
</gene>
<dbReference type="PROSITE" id="PS50995">
    <property type="entry name" value="HTH_MARR_2"/>
    <property type="match status" value="1"/>
</dbReference>
<dbReference type="SMART" id="SM00347">
    <property type="entry name" value="HTH_MARR"/>
    <property type="match status" value="1"/>
</dbReference>
<dbReference type="InterPro" id="IPR011991">
    <property type="entry name" value="ArsR-like_HTH"/>
</dbReference>
<proteinExistence type="predicted"/>
<evidence type="ECO:0000259" key="2">
    <source>
        <dbReference type="PROSITE" id="PS50995"/>
    </source>
</evidence>
<dbReference type="EMBL" id="VFOQ01000001">
    <property type="protein sequence ID" value="TQL59383.1"/>
    <property type="molecule type" value="Genomic_DNA"/>
</dbReference>
<dbReference type="GO" id="GO:0006950">
    <property type="term" value="P:response to stress"/>
    <property type="evidence" value="ECO:0007669"/>
    <property type="project" value="TreeGrafter"/>
</dbReference>
<dbReference type="InterPro" id="IPR036388">
    <property type="entry name" value="WH-like_DNA-bd_sf"/>
</dbReference>
<feature type="compositionally biased region" description="Low complexity" evidence="1">
    <location>
        <begin position="160"/>
        <end position="175"/>
    </location>
</feature>
<feature type="region of interest" description="Disordered" evidence="1">
    <location>
        <begin position="154"/>
        <end position="175"/>
    </location>
</feature>
<protein>
    <submittedName>
        <fullName evidence="3">DNA-binding MarR family transcriptional regulator</fullName>
    </submittedName>
</protein>
<dbReference type="InterPro" id="IPR000835">
    <property type="entry name" value="HTH_MarR-typ"/>
</dbReference>
<keyword evidence="3" id="KW-0238">DNA-binding</keyword>
<dbReference type="Gene3D" id="1.10.10.10">
    <property type="entry name" value="Winged helix-like DNA-binding domain superfamily/Winged helix DNA-binding domain"/>
    <property type="match status" value="1"/>
</dbReference>
<dbReference type="SUPFAM" id="SSF46785">
    <property type="entry name" value="Winged helix' DNA-binding domain"/>
    <property type="match status" value="1"/>
</dbReference>
<name>A0A542ZGB2_9MICO</name>
<dbReference type="RefSeq" id="WP_141787409.1">
    <property type="nucleotide sequence ID" value="NZ_VFOQ01000001.1"/>
</dbReference>
<dbReference type="Proteomes" id="UP000319514">
    <property type="component" value="Unassembled WGS sequence"/>
</dbReference>
<keyword evidence="4" id="KW-1185">Reference proteome</keyword>
<dbReference type="PANTHER" id="PTHR33164:SF57">
    <property type="entry name" value="MARR-FAMILY TRANSCRIPTIONAL REGULATOR"/>
    <property type="match status" value="1"/>
</dbReference>
<dbReference type="GO" id="GO:0003677">
    <property type="term" value="F:DNA binding"/>
    <property type="evidence" value="ECO:0007669"/>
    <property type="project" value="UniProtKB-KW"/>
</dbReference>
<feature type="domain" description="HTH marR-type" evidence="2">
    <location>
        <begin position="8"/>
        <end position="139"/>
    </location>
</feature>
<evidence type="ECO:0000313" key="4">
    <source>
        <dbReference type="Proteomes" id="UP000319514"/>
    </source>
</evidence>
<dbReference type="CDD" id="cd00090">
    <property type="entry name" value="HTH_ARSR"/>
    <property type="match status" value="1"/>
</dbReference>
<dbReference type="PANTHER" id="PTHR33164">
    <property type="entry name" value="TRANSCRIPTIONAL REGULATOR, MARR FAMILY"/>
    <property type="match status" value="1"/>
</dbReference>
<dbReference type="Pfam" id="PF01047">
    <property type="entry name" value="MarR"/>
    <property type="match status" value="1"/>
</dbReference>
<evidence type="ECO:0000313" key="3">
    <source>
        <dbReference type="EMBL" id="TQL59383.1"/>
    </source>
</evidence>
<sequence length="175" mass="18867">MSLDHGAAAELLGSLSHLMRTTRSVAHRQSQVLGASSTHLAVLKSLYDGPARPGDLAQRLCVAPSVISRQVAPLERAGLVERGHDPDDARAWRLALTPLGRRQLEVLHADRVAQLGQLLRDWDEDDVRTAAALMDRLSQSLVAAPLAVRPAWLDLPAEDTPSPTTTPTSPEELTA</sequence>
<dbReference type="PRINTS" id="PR00598">
    <property type="entry name" value="HTHMARR"/>
</dbReference>
<reference evidence="3 4" key="1">
    <citation type="submission" date="2019-06" db="EMBL/GenBank/DDBJ databases">
        <title>Sequencing the genomes of 1000 actinobacteria strains.</title>
        <authorList>
            <person name="Klenk H.-P."/>
        </authorList>
    </citation>
    <scope>NUCLEOTIDE SEQUENCE [LARGE SCALE GENOMIC DNA]</scope>
    <source>
        <strain evidence="3 4">DSM 18082</strain>
    </source>
</reference>
<accession>A0A542ZGB2</accession>
<dbReference type="InterPro" id="IPR036390">
    <property type="entry name" value="WH_DNA-bd_sf"/>
</dbReference>
<dbReference type="OrthoDB" id="9815567at2"/>
<dbReference type="GO" id="GO:0003700">
    <property type="term" value="F:DNA-binding transcription factor activity"/>
    <property type="evidence" value="ECO:0007669"/>
    <property type="project" value="InterPro"/>
</dbReference>
<organism evidence="3 4">
    <name type="scientific">Oryzihumus leptocrescens</name>
    <dbReference type="NCBI Taxonomy" id="297536"/>
    <lineage>
        <taxon>Bacteria</taxon>
        <taxon>Bacillati</taxon>
        <taxon>Actinomycetota</taxon>
        <taxon>Actinomycetes</taxon>
        <taxon>Micrococcales</taxon>
        <taxon>Intrasporangiaceae</taxon>
        <taxon>Oryzihumus</taxon>
    </lineage>
</organism>
<comment type="caution">
    <text evidence="3">The sequence shown here is derived from an EMBL/GenBank/DDBJ whole genome shotgun (WGS) entry which is preliminary data.</text>
</comment>
<dbReference type="AlphaFoldDB" id="A0A542ZGB2"/>
<evidence type="ECO:0000256" key="1">
    <source>
        <dbReference type="SAM" id="MobiDB-lite"/>
    </source>
</evidence>
<dbReference type="InterPro" id="IPR039422">
    <property type="entry name" value="MarR/SlyA-like"/>
</dbReference>